<feature type="binding site" evidence="8">
    <location>
        <position position="447"/>
    </location>
    <ligand>
        <name>Zn(2+)</name>
        <dbReference type="ChEBI" id="CHEBI:29105"/>
        <label>1</label>
    </ligand>
</feature>
<dbReference type="OrthoDB" id="295473at2759"/>
<dbReference type="SUPFAM" id="SSF109604">
    <property type="entry name" value="HD-domain/PDEase-like"/>
    <property type="match status" value="1"/>
</dbReference>
<dbReference type="Pfam" id="PF00233">
    <property type="entry name" value="PDEase_I"/>
    <property type="match status" value="1"/>
</dbReference>
<feature type="binding site" evidence="7">
    <location>
        <position position="647"/>
    </location>
    <ligand>
        <name>AMP</name>
        <dbReference type="ChEBI" id="CHEBI:456215"/>
    </ligand>
</feature>
<name>A0A077ZAA0_TRITR</name>
<dbReference type="EC" id="3.1.4.-" evidence="9"/>
<dbReference type="AlphaFoldDB" id="A0A077ZAA0"/>
<dbReference type="GO" id="GO:0007602">
    <property type="term" value="P:phototransduction"/>
    <property type="evidence" value="ECO:0007669"/>
    <property type="project" value="UniProtKB-ARBA"/>
</dbReference>
<keyword evidence="5 9" id="KW-0378">Hydrolase</keyword>
<evidence type="ECO:0000256" key="5">
    <source>
        <dbReference type="ARBA" id="ARBA00022801"/>
    </source>
</evidence>
<evidence type="ECO:0000256" key="6">
    <source>
        <dbReference type="PIRSR" id="PIRSR623088-1"/>
    </source>
</evidence>
<feature type="binding site" evidence="7">
    <location>
        <position position="485"/>
    </location>
    <ligand>
        <name>AMP</name>
        <dbReference type="ChEBI" id="CHEBI:456215"/>
    </ligand>
</feature>
<dbReference type="EMBL" id="HG806069">
    <property type="protein sequence ID" value="CDW56709.1"/>
    <property type="molecule type" value="Genomic_DNA"/>
</dbReference>
<evidence type="ECO:0000313" key="11">
    <source>
        <dbReference type="EMBL" id="CDW56709.1"/>
    </source>
</evidence>
<dbReference type="Proteomes" id="UP000030665">
    <property type="component" value="Unassembled WGS sequence"/>
</dbReference>
<dbReference type="InterPro" id="IPR023174">
    <property type="entry name" value="PDEase_CS"/>
</dbReference>
<feature type="binding site" evidence="7">
    <location>
        <position position="596"/>
    </location>
    <ligand>
        <name>AMP</name>
        <dbReference type="ChEBI" id="CHEBI:456215"/>
    </ligand>
</feature>
<keyword evidence="12" id="KW-1185">Reference proteome</keyword>
<evidence type="ECO:0000256" key="9">
    <source>
        <dbReference type="RuleBase" id="RU363067"/>
    </source>
</evidence>
<dbReference type="GO" id="GO:0042542">
    <property type="term" value="P:response to hydrogen peroxide"/>
    <property type="evidence" value="ECO:0007669"/>
    <property type="project" value="UniProtKB-ARBA"/>
</dbReference>
<dbReference type="InterPro" id="IPR029016">
    <property type="entry name" value="GAF-like_dom_sf"/>
</dbReference>
<sequence length="699" mass="80186">MIPNSRLVSLLNSVFADVNMENVQLCLNIWIRESLPCEESAFAIISSDSENCHVQIRGVHKLSPTIHAGRVQLWRHAFRQGDELSFQNLPPKMKRYVKNIFQLDVSDPAITSHAIYDEGGSNLVGLLFIRHQSLITKQNLDPELLTAHVQVAAALISMVITTETTTGHVDFAKTMLQLFLDAFKRADDLHDVASTLCATAKKLILCEECNLYLFDRDKNEFVLYNEKQLNQQRLPATDAVLNEVLSTLEIFNISRPNDAADEAQTDHSKKVNNRNLTTIPNLGERHAKHFNTLAFPLAKKGEIMAVVEMHNKSTTPNFTPNDVNIVRMLQPFYVTCFAHSLRLKCLKEINKRLATSTNRLAITGEEIEEQDALALCLGPIQNIERFIISFTYSVHGMPIYYTLKTAMAMFYDMGFMSALGIERKKLARFLLKVKEAYRNVPYHNWYHAFSAAHFFFVMMKQIPEIRKFYSTLECASILVACFCHDMDHRGTNNAFQLQSCTRLAQLFNNEGSILECHHFTQAMAVMHAPESNIFSQLSFSDFHTAMSIIRNVIQASDLANYFRIQPDLMKLSKKGIDLTDEEHRYMLRSLLMTVCDVSDQVKTWKTSRAAAARVFEEFFAQGDLEKAMNRKPTEMMDRDKADVIKSQLQFFDNIILPVFKMISAFFPQMESVYENGQTNRRCYEIMQQLSLFWTPYQNR</sequence>
<reference evidence="11" key="2">
    <citation type="submission" date="2014-03" db="EMBL/GenBank/DDBJ databases">
        <title>The whipworm genome and dual-species transcriptomics of an intimate host-pathogen interaction.</title>
        <authorList>
            <person name="Foth B.J."/>
            <person name="Tsai I.J."/>
            <person name="Reid A.J."/>
            <person name="Bancroft A.J."/>
            <person name="Nichol S."/>
            <person name="Tracey A."/>
            <person name="Holroyd N."/>
            <person name="Cotton J.A."/>
            <person name="Stanley E.J."/>
            <person name="Zarowiecki M."/>
            <person name="Liu J.Z."/>
            <person name="Huckvale T."/>
            <person name="Cooper P.J."/>
            <person name="Grencis R.K."/>
            <person name="Berriman M."/>
        </authorList>
    </citation>
    <scope>NUCLEOTIDE SEQUENCE [LARGE SCALE GENOMIC DNA]</scope>
</reference>
<evidence type="ECO:0000256" key="7">
    <source>
        <dbReference type="PIRSR" id="PIRSR623088-2"/>
    </source>
</evidence>
<dbReference type="InterPro" id="IPR023088">
    <property type="entry name" value="PDEase"/>
</dbReference>
<feature type="domain" description="PDEase" evidence="10">
    <location>
        <begin position="365"/>
        <end position="690"/>
    </location>
</feature>
<organism evidence="11 12">
    <name type="scientific">Trichuris trichiura</name>
    <name type="common">Whipworm</name>
    <name type="synonym">Trichocephalus trichiurus</name>
    <dbReference type="NCBI Taxonomy" id="36087"/>
    <lineage>
        <taxon>Eukaryota</taxon>
        <taxon>Metazoa</taxon>
        <taxon>Ecdysozoa</taxon>
        <taxon>Nematoda</taxon>
        <taxon>Enoplea</taxon>
        <taxon>Dorylaimia</taxon>
        <taxon>Trichinellida</taxon>
        <taxon>Trichuridae</taxon>
        <taxon>Trichuris</taxon>
    </lineage>
</organism>
<dbReference type="GO" id="GO:0010754">
    <property type="term" value="P:negative regulation of cGMP-mediated signaling"/>
    <property type="evidence" value="ECO:0007669"/>
    <property type="project" value="UniProtKB-ARBA"/>
</dbReference>
<dbReference type="CDD" id="cd00077">
    <property type="entry name" value="HDc"/>
    <property type="match status" value="1"/>
</dbReference>
<dbReference type="STRING" id="36087.A0A077ZAA0"/>
<dbReference type="PANTHER" id="PTHR11347">
    <property type="entry name" value="CYCLIC NUCLEOTIDE PHOSPHODIESTERASE"/>
    <property type="match status" value="1"/>
</dbReference>
<protein>
    <recommendedName>
        <fullName evidence="9">Phosphodiesterase</fullName>
        <ecNumber evidence="9">3.1.4.-</ecNumber>
    </recommendedName>
</protein>
<dbReference type="InterPro" id="IPR002073">
    <property type="entry name" value="PDEase_catalytic_dom"/>
</dbReference>
<comment type="similarity">
    <text evidence="2 9">Belongs to the cyclic nucleotide phosphodiesterase family.</text>
</comment>
<dbReference type="GO" id="GO:0010446">
    <property type="term" value="P:response to alkaline pH"/>
    <property type="evidence" value="ECO:0007669"/>
    <property type="project" value="UniProtKB-ARBA"/>
</dbReference>
<dbReference type="GO" id="GO:0010628">
    <property type="term" value="P:positive regulation of gene expression"/>
    <property type="evidence" value="ECO:0007669"/>
    <property type="project" value="UniProtKB-ARBA"/>
</dbReference>
<evidence type="ECO:0000256" key="8">
    <source>
        <dbReference type="PIRSR" id="PIRSR623088-3"/>
    </source>
</evidence>
<reference evidence="11" key="1">
    <citation type="submission" date="2014-01" db="EMBL/GenBank/DDBJ databases">
        <authorList>
            <person name="Aslett M."/>
        </authorList>
    </citation>
    <scope>NUCLEOTIDE SEQUENCE</scope>
</reference>
<accession>A0A077ZAA0</accession>
<evidence type="ECO:0000313" key="12">
    <source>
        <dbReference type="Proteomes" id="UP000030665"/>
    </source>
</evidence>
<proteinExistence type="inferred from homology"/>
<evidence type="ECO:0000256" key="3">
    <source>
        <dbReference type="ARBA" id="ARBA00022535"/>
    </source>
</evidence>
<feature type="binding site" evidence="8">
    <location>
        <position position="596"/>
    </location>
    <ligand>
        <name>Zn(2+)</name>
        <dbReference type="ChEBI" id="CHEBI:29105"/>
        <label>1</label>
    </ligand>
</feature>
<evidence type="ECO:0000256" key="1">
    <source>
        <dbReference type="ARBA" id="ARBA00001073"/>
    </source>
</evidence>
<keyword evidence="3" id="KW-0140">cGMP</keyword>
<feature type="binding site" evidence="7">
    <location>
        <begin position="443"/>
        <end position="447"/>
    </location>
    <ligand>
        <name>AMP</name>
        <dbReference type="ChEBI" id="CHEBI:456215"/>
    </ligand>
</feature>
<evidence type="ECO:0000256" key="2">
    <source>
        <dbReference type="ARBA" id="ARBA00007648"/>
    </source>
</evidence>
<evidence type="ECO:0000259" key="10">
    <source>
        <dbReference type="PROSITE" id="PS51845"/>
    </source>
</evidence>
<dbReference type="FunFam" id="1.10.1300.10:FF:000003">
    <property type="entry name" value="Phosphodiesterase"/>
    <property type="match status" value="1"/>
</dbReference>
<dbReference type="InterPro" id="IPR036971">
    <property type="entry name" value="PDEase_catalytic_dom_sf"/>
</dbReference>
<comment type="catalytic activity">
    <reaction evidence="1">
        <text>a nucleoside 3',5'-cyclic phosphate + H2O = a nucleoside 5'-phosphate + H(+)</text>
        <dbReference type="Rhea" id="RHEA:14653"/>
        <dbReference type="ChEBI" id="CHEBI:15377"/>
        <dbReference type="ChEBI" id="CHEBI:15378"/>
        <dbReference type="ChEBI" id="CHEBI:57867"/>
        <dbReference type="ChEBI" id="CHEBI:58464"/>
        <dbReference type="EC" id="3.1.4.17"/>
    </reaction>
</comment>
<feature type="binding site" evidence="8">
    <location>
        <position position="484"/>
    </location>
    <ligand>
        <name>Zn(2+)</name>
        <dbReference type="ChEBI" id="CHEBI:29105"/>
        <label>1</label>
    </ligand>
</feature>
<dbReference type="SUPFAM" id="SSF55781">
    <property type="entry name" value="GAF domain-like"/>
    <property type="match status" value="1"/>
</dbReference>
<feature type="binding site" evidence="8">
    <location>
        <position position="485"/>
    </location>
    <ligand>
        <name>Zn(2+)</name>
        <dbReference type="ChEBI" id="CHEBI:29105"/>
        <label>1</label>
    </ligand>
</feature>
<gene>
    <name evidence="11" type="ORF">TTRE_0000499101</name>
</gene>
<dbReference type="InterPro" id="IPR003018">
    <property type="entry name" value="GAF"/>
</dbReference>
<dbReference type="GO" id="GO:0046872">
    <property type="term" value="F:metal ion binding"/>
    <property type="evidence" value="ECO:0007669"/>
    <property type="project" value="UniProtKB-KW"/>
</dbReference>
<dbReference type="Gene3D" id="1.10.1300.10">
    <property type="entry name" value="3'5'-cyclic nucleotide phosphodiesterase, catalytic domain"/>
    <property type="match status" value="1"/>
</dbReference>
<keyword evidence="4 8" id="KW-0479">Metal-binding</keyword>
<dbReference type="SMART" id="SM00471">
    <property type="entry name" value="HDc"/>
    <property type="match status" value="1"/>
</dbReference>
<feature type="active site" description="Proton donor" evidence="6">
    <location>
        <position position="443"/>
    </location>
</feature>
<evidence type="ECO:0000256" key="4">
    <source>
        <dbReference type="ARBA" id="ARBA00022723"/>
    </source>
</evidence>
<dbReference type="Gene3D" id="3.30.450.40">
    <property type="match status" value="1"/>
</dbReference>
<dbReference type="Pfam" id="PF01590">
    <property type="entry name" value="GAF"/>
    <property type="match status" value="1"/>
</dbReference>
<feature type="binding site" evidence="8">
    <location>
        <position position="485"/>
    </location>
    <ligand>
        <name>Zn(2+)</name>
        <dbReference type="ChEBI" id="CHEBI:29105"/>
        <label>2</label>
    </ligand>
</feature>
<dbReference type="PROSITE" id="PS51845">
    <property type="entry name" value="PDEASE_I_2"/>
    <property type="match status" value="1"/>
</dbReference>
<dbReference type="PRINTS" id="PR00387">
    <property type="entry name" value="PDIESTERASE1"/>
</dbReference>
<dbReference type="GO" id="GO:0004114">
    <property type="term" value="F:3',5'-cyclic-nucleotide phosphodiesterase activity"/>
    <property type="evidence" value="ECO:0007669"/>
    <property type="project" value="UniProtKB-EC"/>
</dbReference>
<comment type="cofactor">
    <cofactor evidence="9">
        <name>a divalent metal cation</name>
        <dbReference type="ChEBI" id="CHEBI:60240"/>
    </cofactor>
    <text evidence="9">Binds 2 divalent metal cations per subunit. Site 1 may preferentially bind zinc ions, while site 2 has a preference for magnesium and/or manganese ions.</text>
</comment>
<dbReference type="InterPro" id="IPR003607">
    <property type="entry name" value="HD/PDEase_dom"/>
</dbReference>
<dbReference type="PROSITE" id="PS00126">
    <property type="entry name" value="PDEASE_I_1"/>
    <property type="match status" value="1"/>
</dbReference>